<protein>
    <recommendedName>
        <fullName evidence="10">Tripartite ATP-independent periplasmic transporters DctQ component domain-containing protein</fullName>
    </recommendedName>
</protein>
<dbReference type="PANTHER" id="PTHR35011">
    <property type="entry name" value="2,3-DIKETO-L-GULONATE TRAP TRANSPORTER SMALL PERMEASE PROTEIN YIAM"/>
    <property type="match status" value="1"/>
</dbReference>
<keyword evidence="5 9" id="KW-0812">Transmembrane</keyword>
<keyword evidence="3" id="KW-1003">Cell membrane</keyword>
<evidence type="ECO:0000313" key="11">
    <source>
        <dbReference type="EMBL" id="PIE36259.1"/>
    </source>
</evidence>
<dbReference type="GO" id="GO:0015740">
    <property type="term" value="P:C4-dicarboxylate transport"/>
    <property type="evidence" value="ECO:0007669"/>
    <property type="project" value="TreeGrafter"/>
</dbReference>
<evidence type="ECO:0000256" key="7">
    <source>
        <dbReference type="ARBA" id="ARBA00023136"/>
    </source>
</evidence>
<evidence type="ECO:0000259" key="10">
    <source>
        <dbReference type="Pfam" id="PF04290"/>
    </source>
</evidence>
<keyword evidence="6 9" id="KW-1133">Transmembrane helix</keyword>
<keyword evidence="4" id="KW-0997">Cell inner membrane</keyword>
<keyword evidence="7 9" id="KW-0472">Membrane</keyword>
<keyword evidence="2" id="KW-0813">Transport</keyword>
<evidence type="ECO:0000256" key="2">
    <source>
        <dbReference type="ARBA" id="ARBA00022448"/>
    </source>
</evidence>
<dbReference type="GO" id="GO:0022857">
    <property type="term" value="F:transmembrane transporter activity"/>
    <property type="evidence" value="ECO:0007669"/>
    <property type="project" value="TreeGrafter"/>
</dbReference>
<reference evidence="11 12" key="1">
    <citation type="submission" date="2017-10" db="EMBL/GenBank/DDBJ databases">
        <title>Novel microbial diversity and functional potential in the marine mammal oral microbiome.</title>
        <authorList>
            <person name="Dudek N.K."/>
            <person name="Sun C.L."/>
            <person name="Burstein D."/>
            <person name="Kantor R.S."/>
            <person name="Aliaga Goltsman D.S."/>
            <person name="Bik E.M."/>
            <person name="Thomas B.C."/>
            <person name="Banfield J.F."/>
            <person name="Relman D.A."/>
        </authorList>
    </citation>
    <scope>NUCLEOTIDE SEQUENCE [LARGE SCALE GENOMIC DNA]</scope>
    <source>
        <strain evidence="11">DOLJORAL78_47_16</strain>
    </source>
</reference>
<evidence type="ECO:0000256" key="8">
    <source>
        <dbReference type="ARBA" id="ARBA00038436"/>
    </source>
</evidence>
<sequence length="161" mass="18303">MKNTQGIMDYVAKIYTWVIIFFTAAMFVIVGVNVFSRYVLNSSLGWADELARFVFIWISFLGAVIAYRNHDHVGLDLLVKRIPSPKIQAVLRLLGEIGILLVLLCLLYYGWVVSMSATNVSPALYIPMRFVYLIVPVCAAMMLGINFLHIKQHITLFRQTT</sequence>
<feature type="transmembrane region" description="Helical" evidence="9">
    <location>
        <begin position="89"/>
        <end position="110"/>
    </location>
</feature>
<evidence type="ECO:0000256" key="3">
    <source>
        <dbReference type="ARBA" id="ARBA00022475"/>
    </source>
</evidence>
<dbReference type="EMBL" id="PDSK01000021">
    <property type="protein sequence ID" value="PIE36259.1"/>
    <property type="molecule type" value="Genomic_DNA"/>
</dbReference>
<dbReference type="InterPro" id="IPR007387">
    <property type="entry name" value="TRAP_DctQ"/>
</dbReference>
<name>A0A2G6KN45_9BACT</name>
<evidence type="ECO:0000256" key="1">
    <source>
        <dbReference type="ARBA" id="ARBA00004429"/>
    </source>
</evidence>
<dbReference type="Proteomes" id="UP000230821">
    <property type="component" value="Unassembled WGS sequence"/>
</dbReference>
<comment type="similarity">
    <text evidence="8">Belongs to the TRAP transporter small permease family.</text>
</comment>
<dbReference type="InterPro" id="IPR055348">
    <property type="entry name" value="DctQ"/>
</dbReference>
<evidence type="ECO:0000256" key="9">
    <source>
        <dbReference type="SAM" id="Phobius"/>
    </source>
</evidence>
<organism evidence="11 12">
    <name type="scientific">candidate division KSB3 bacterium</name>
    <dbReference type="NCBI Taxonomy" id="2044937"/>
    <lineage>
        <taxon>Bacteria</taxon>
        <taxon>candidate division KSB3</taxon>
    </lineage>
</organism>
<comment type="subcellular location">
    <subcellularLocation>
        <location evidence="1">Cell inner membrane</location>
        <topology evidence="1">Multi-pass membrane protein</topology>
    </subcellularLocation>
</comment>
<dbReference type="Pfam" id="PF04290">
    <property type="entry name" value="DctQ"/>
    <property type="match status" value="1"/>
</dbReference>
<dbReference type="PANTHER" id="PTHR35011:SF2">
    <property type="entry name" value="2,3-DIKETO-L-GULONATE TRAP TRANSPORTER SMALL PERMEASE PROTEIN YIAM"/>
    <property type="match status" value="1"/>
</dbReference>
<accession>A0A2G6KN45</accession>
<feature type="transmembrane region" description="Helical" evidence="9">
    <location>
        <begin position="12"/>
        <end position="35"/>
    </location>
</feature>
<gene>
    <name evidence="11" type="ORF">CSA56_00805</name>
</gene>
<feature type="transmembrane region" description="Helical" evidence="9">
    <location>
        <begin position="130"/>
        <end position="148"/>
    </location>
</feature>
<feature type="transmembrane region" description="Helical" evidence="9">
    <location>
        <begin position="50"/>
        <end position="68"/>
    </location>
</feature>
<dbReference type="AlphaFoldDB" id="A0A2G6KN45"/>
<proteinExistence type="inferred from homology"/>
<dbReference type="GO" id="GO:0005886">
    <property type="term" value="C:plasma membrane"/>
    <property type="evidence" value="ECO:0007669"/>
    <property type="project" value="UniProtKB-SubCell"/>
</dbReference>
<evidence type="ECO:0000256" key="4">
    <source>
        <dbReference type="ARBA" id="ARBA00022519"/>
    </source>
</evidence>
<feature type="domain" description="Tripartite ATP-independent periplasmic transporters DctQ component" evidence="10">
    <location>
        <begin position="26"/>
        <end position="143"/>
    </location>
</feature>
<comment type="caution">
    <text evidence="11">The sequence shown here is derived from an EMBL/GenBank/DDBJ whole genome shotgun (WGS) entry which is preliminary data.</text>
</comment>
<evidence type="ECO:0000256" key="6">
    <source>
        <dbReference type="ARBA" id="ARBA00022989"/>
    </source>
</evidence>
<evidence type="ECO:0000256" key="5">
    <source>
        <dbReference type="ARBA" id="ARBA00022692"/>
    </source>
</evidence>
<evidence type="ECO:0000313" key="12">
    <source>
        <dbReference type="Proteomes" id="UP000230821"/>
    </source>
</evidence>